<dbReference type="Pfam" id="PF06429">
    <property type="entry name" value="Flg_bbr_C"/>
    <property type="match status" value="1"/>
</dbReference>
<dbReference type="OrthoDB" id="9802553at2"/>
<dbReference type="InterPro" id="IPR001444">
    <property type="entry name" value="Flag_bb_rod_N"/>
</dbReference>
<organism evidence="11 12">
    <name type="scientific">Cohnella lupini</name>
    <dbReference type="NCBI Taxonomy" id="1294267"/>
    <lineage>
        <taxon>Bacteria</taxon>
        <taxon>Bacillati</taxon>
        <taxon>Bacillota</taxon>
        <taxon>Bacilli</taxon>
        <taxon>Bacillales</taxon>
        <taxon>Paenibacillaceae</taxon>
        <taxon>Cohnella</taxon>
    </lineage>
</organism>
<evidence type="ECO:0000256" key="6">
    <source>
        <dbReference type="ARBA" id="ARBA00023143"/>
    </source>
</evidence>
<dbReference type="GO" id="GO:0005198">
    <property type="term" value="F:structural molecule activity"/>
    <property type="evidence" value="ECO:0007669"/>
    <property type="project" value="UniProtKB-UniRule"/>
</dbReference>
<dbReference type="Pfam" id="PF22638">
    <property type="entry name" value="FlgK_D1"/>
    <property type="match status" value="1"/>
</dbReference>
<dbReference type="Pfam" id="PF00460">
    <property type="entry name" value="Flg_bb_rod"/>
    <property type="match status" value="1"/>
</dbReference>
<comment type="similarity">
    <text evidence="3 7">Belongs to the flagella basal body rod proteins family.</text>
</comment>
<keyword evidence="5 7" id="KW-0964">Secreted</keyword>
<evidence type="ECO:0000313" key="11">
    <source>
        <dbReference type="EMBL" id="RED57608.1"/>
    </source>
</evidence>
<evidence type="ECO:0000313" key="12">
    <source>
        <dbReference type="Proteomes" id="UP000256869"/>
    </source>
</evidence>
<dbReference type="GO" id="GO:0009424">
    <property type="term" value="C:bacterial-type flagellum hook"/>
    <property type="evidence" value="ECO:0007669"/>
    <property type="project" value="UniProtKB-UniRule"/>
</dbReference>
<feature type="domain" description="Flagellar hook-associated protein FlgK helical" evidence="10">
    <location>
        <begin position="102"/>
        <end position="298"/>
    </location>
</feature>
<keyword evidence="6 7" id="KW-0975">Bacterial flagellum</keyword>
<dbReference type="RefSeq" id="WP_115993901.1">
    <property type="nucleotide sequence ID" value="NZ_QRDY01000010.1"/>
</dbReference>
<dbReference type="SUPFAM" id="SSF64518">
    <property type="entry name" value="Phase 1 flagellin"/>
    <property type="match status" value="1"/>
</dbReference>
<keyword evidence="11" id="KW-0969">Cilium</keyword>
<protein>
    <recommendedName>
        <fullName evidence="4 7">Flagellar hook-associated protein 1</fullName>
        <shortName evidence="7">HAP1</shortName>
    </recommendedName>
</protein>
<evidence type="ECO:0000259" key="10">
    <source>
        <dbReference type="Pfam" id="PF22638"/>
    </source>
</evidence>
<sequence>MRSTFHGLETAKRSLFTQQAALQTTGHNVANANTAGYSRQTVNMVATRPMEAIGMNRSTDKGQLGTGVEFTSITRIREKFLDTQFRNENKTNGNWAVQADTLQKLETIVNEPSNTGLRAVMDNFWKSWHDLSENPEDITARKLVRETAKAVTDAFNQTGRQLDELSADITENIGVKASQINTSLDTISNLNLQIRRIEALGDNANDLRDQRDLLMDGLSKVINVTSTETADGGYQVNMGGVNLITDDAFTPVTVESLQAGVASGDLNGGEAYGMIVSRDQYVANYQQQLNTLVNGMANGDIQVTIPAGSVLPDGTVLNDVTYSGAARTLATDLTVTVKGLNGLHQLGYTMMDPPKAGGAFFVSQDGGPLTAGNIQLSADIIEDAGNIASSMRTSGTPETIVKGNKDLAMLIAQFSEMKIDFSSVSTGAATAQGTVNDFFRSVVGQLGVEAEEANRQEGNSRIVVDQVDARRQSVSGVSLDEEMSNMIKFQHAYNAAARFMTTIDETLDKVINGMGLVGR</sequence>
<dbReference type="GO" id="GO:0044780">
    <property type="term" value="P:bacterial-type flagellum assembly"/>
    <property type="evidence" value="ECO:0007669"/>
    <property type="project" value="InterPro"/>
</dbReference>
<comment type="caution">
    <text evidence="11">The sequence shown here is derived from an EMBL/GenBank/DDBJ whole genome shotgun (WGS) entry which is preliminary data.</text>
</comment>
<dbReference type="AlphaFoldDB" id="A0A3D9I762"/>
<evidence type="ECO:0000256" key="5">
    <source>
        <dbReference type="ARBA" id="ARBA00022525"/>
    </source>
</evidence>
<name>A0A3D9I762_9BACL</name>
<evidence type="ECO:0000256" key="7">
    <source>
        <dbReference type="RuleBase" id="RU362065"/>
    </source>
</evidence>
<evidence type="ECO:0000256" key="2">
    <source>
        <dbReference type="ARBA" id="ARBA00004613"/>
    </source>
</evidence>
<evidence type="ECO:0000259" key="9">
    <source>
        <dbReference type="Pfam" id="PF06429"/>
    </source>
</evidence>
<evidence type="ECO:0000259" key="8">
    <source>
        <dbReference type="Pfam" id="PF00460"/>
    </source>
</evidence>
<dbReference type="PANTHER" id="PTHR30033:SF1">
    <property type="entry name" value="FLAGELLAR HOOK-ASSOCIATED PROTEIN 1"/>
    <property type="match status" value="1"/>
</dbReference>
<comment type="subcellular location">
    <subcellularLocation>
        <location evidence="1 7">Bacterial flagellum</location>
    </subcellularLocation>
    <subcellularLocation>
        <location evidence="2 7">Secreted</location>
    </subcellularLocation>
</comment>
<evidence type="ECO:0000256" key="4">
    <source>
        <dbReference type="ARBA" id="ARBA00016244"/>
    </source>
</evidence>
<dbReference type="GO" id="GO:0005576">
    <property type="term" value="C:extracellular region"/>
    <property type="evidence" value="ECO:0007669"/>
    <property type="project" value="UniProtKB-SubCell"/>
</dbReference>
<feature type="domain" description="Flagellar basal body rod protein N-terminal" evidence="8">
    <location>
        <begin position="8"/>
        <end position="37"/>
    </location>
</feature>
<proteinExistence type="inferred from homology"/>
<dbReference type="Proteomes" id="UP000256869">
    <property type="component" value="Unassembled WGS sequence"/>
</dbReference>
<keyword evidence="11" id="KW-0282">Flagellum</keyword>
<keyword evidence="12" id="KW-1185">Reference proteome</keyword>
<dbReference type="InterPro" id="IPR002371">
    <property type="entry name" value="FlgK"/>
</dbReference>
<reference evidence="11 12" key="1">
    <citation type="submission" date="2018-07" db="EMBL/GenBank/DDBJ databases">
        <title>Genomic Encyclopedia of Type Strains, Phase III (KMG-III): the genomes of soil and plant-associated and newly described type strains.</title>
        <authorList>
            <person name="Whitman W."/>
        </authorList>
    </citation>
    <scope>NUCLEOTIDE SEQUENCE [LARGE SCALE GENOMIC DNA]</scope>
    <source>
        <strain evidence="11 12">CECT 8236</strain>
    </source>
</reference>
<dbReference type="InterPro" id="IPR053927">
    <property type="entry name" value="FlgK_helical"/>
</dbReference>
<gene>
    <name evidence="7" type="primary">flgK</name>
    <name evidence="11" type="ORF">DFP95_11081</name>
</gene>
<accession>A0A3D9I762</accession>
<dbReference type="InterPro" id="IPR010930">
    <property type="entry name" value="Flg_bb/hook_C_dom"/>
</dbReference>
<feature type="domain" description="Flagellar basal-body/hook protein C-terminal" evidence="9">
    <location>
        <begin position="474"/>
        <end position="512"/>
    </location>
</feature>
<dbReference type="PRINTS" id="PR01005">
    <property type="entry name" value="FLGHOOKAP1"/>
</dbReference>
<keyword evidence="11" id="KW-0966">Cell projection</keyword>
<dbReference type="NCBIfam" id="TIGR02492">
    <property type="entry name" value="flgK_ends"/>
    <property type="match status" value="1"/>
</dbReference>
<dbReference type="PANTHER" id="PTHR30033">
    <property type="entry name" value="FLAGELLAR HOOK-ASSOCIATED PROTEIN 1"/>
    <property type="match status" value="1"/>
</dbReference>
<evidence type="ECO:0000256" key="1">
    <source>
        <dbReference type="ARBA" id="ARBA00004365"/>
    </source>
</evidence>
<evidence type="ECO:0000256" key="3">
    <source>
        <dbReference type="ARBA" id="ARBA00009677"/>
    </source>
</evidence>
<dbReference type="EMBL" id="QRDY01000010">
    <property type="protein sequence ID" value="RED57608.1"/>
    <property type="molecule type" value="Genomic_DNA"/>
</dbReference>